<organism evidence="1">
    <name type="scientific">bioreactor metagenome</name>
    <dbReference type="NCBI Taxonomy" id="1076179"/>
    <lineage>
        <taxon>unclassified sequences</taxon>
        <taxon>metagenomes</taxon>
        <taxon>ecological metagenomes</taxon>
    </lineage>
</organism>
<name>A0A645AI55_9ZZZZ</name>
<accession>A0A645AI55</accession>
<protein>
    <submittedName>
        <fullName evidence="1">Uncharacterized protein</fullName>
    </submittedName>
</protein>
<dbReference type="AlphaFoldDB" id="A0A645AI55"/>
<sequence>MAFSFSSISIKNSVFVSACINRFLKPSSINIADNLANASRWTLFSFSEAAIIKNKYAGLPSNESKSTPFFTTIAASPASLTAAVFACGIAIPSPIPVVNWVSLDRTFSLNNFLSLSFPLLSIKSTRWSIASSFVLTFTVKSIPFTESNSLILTLSNSYPFHSFFSSVLFLEIREI</sequence>
<gene>
    <name evidence="1" type="ORF">SDC9_99666</name>
</gene>
<dbReference type="EMBL" id="VSSQ01014083">
    <property type="protein sequence ID" value="MPM52902.1"/>
    <property type="molecule type" value="Genomic_DNA"/>
</dbReference>
<comment type="caution">
    <text evidence="1">The sequence shown here is derived from an EMBL/GenBank/DDBJ whole genome shotgun (WGS) entry which is preliminary data.</text>
</comment>
<reference evidence="1" key="1">
    <citation type="submission" date="2019-08" db="EMBL/GenBank/DDBJ databases">
        <authorList>
            <person name="Kucharzyk K."/>
            <person name="Murdoch R.W."/>
            <person name="Higgins S."/>
            <person name="Loffler F."/>
        </authorList>
    </citation>
    <scope>NUCLEOTIDE SEQUENCE</scope>
</reference>
<proteinExistence type="predicted"/>
<evidence type="ECO:0000313" key="1">
    <source>
        <dbReference type="EMBL" id="MPM52902.1"/>
    </source>
</evidence>